<dbReference type="Gene3D" id="3.10.450.50">
    <property type="match status" value="1"/>
</dbReference>
<dbReference type="InterPro" id="IPR032710">
    <property type="entry name" value="NTF2-like_dom_sf"/>
</dbReference>
<dbReference type="AlphaFoldDB" id="A0A6J4Q1Q2"/>
<name>A0A6J4Q1Q2_9ACTN</name>
<protein>
    <recommendedName>
        <fullName evidence="2">SnoaL-like domain-containing protein</fullName>
    </recommendedName>
</protein>
<proteinExistence type="predicted"/>
<accession>A0A6J4Q1Q2</accession>
<organism evidence="1">
    <name type="scientific">uncultured Rubrobacteraceae bacterium</name>
    <dbReference type="NCBI Taxonomy" id="349277"/>
    <lineage>
        <taxon>Bacteria</taxon>
        <taxon>Bacillati</taxon>
        <taxon>Actinomycetota</taxon>
        <taxon>Rubrobacteria</taxon>
        <taxon>Rubrobacterales</taxon>
        <taxon>Rubrobacteraceae</taxon>
        <taxon>environmental samples</taxon>
    </lineage>
</organism>
<reference evidence="1" key="1">
    <citation type="submission" date="2020-02" db="EMBL/GenBank/DDBJ databases">
        <authorList>
            <person name="Meier V. D."/>
        </authorList>
    </citation>
    <scope>NUCLEOTIDE SEQUENCE</scope>
    <source>
        <strain evidence="1">AVDCRST_MAG28</strain>
    </source>
</reference>
<sequence>MSLSHPDIEIEGPRGTGRGTQLLREWAGRAGIRLAPRRVFHRAEKVVVEQQAEWRAAENGETTGTQTLASAFVVRNDRVVSVSRYSDLTEALSAADLDDSHETRSD</sequence>
<dbReference type="EMBL" id="CADCVE010000001">
    <property type="protein sequence ID" value="CAA9432094.1"/>
    <property type="molecule type" value="Genomic_DNA"/>
</dbReference>
<evidence type="ECO:0000313" key="1">
    <source>
        <dbReference type="EMBL" id="CAA9432094.1"/>
    </source>
</evidence>
<gene>
    <name evidence="1" type="ORF">AVDCRST_MAG28-1528</name>
</gene>
<evidence type="ECO:0008006" key="2">
    <source>
        <dbReference type="Google" id="ProtNLM"/>
    </source>
</evidence>
<dbReference type="SUPFAM" id="SSF54427">
    <property type="entry name" value="NTF2-like"/>
    <property type="match status" value="1"/>
</dbReference>